<dbReference type="InterPro" id="IPR045906">
    <property type="entry name" value="ULK4"/>
</dbReference>
<sequence>MENYILYDEVGRGEHSVVYKGRKKGTIEFVAIHCVEKCKRFELRNIVRLTHEMDHPNVVRFHEWYETTNHIWMVVELCTGDSLDAVLSQDKRLPVETVRHFGVEIAKALFYIHSQGILYCDLKPSRIMLDGAGILKLSDFALAMVEGEDDFYDVLRGEHNSGADDEDQNYSNKEEGQIKRPKPSPHYMAPEVLSGAPHSKEADLWSFGCILCEMFTGEQPFVADSFPELVSKILNDSSPHVNIKTEGAANRALQELEELIQSLLQKDPLQRLSWEDLITHSFWDGLLESQLDSGENAQTSAVEEQEEYHTEESDEEASGNANEQVQSEDVKESKEDAIKDSQLLNVPEQNSLVIRQGTYTFSSGSLAQTAESEFLGKTQTLARRTNSEDQKKSIQSVSFSSRTKQHNQKEANAEASNSKIKKSTPLKRNQTFNKKDFNGLQQNQHSQSKNVESNTALVGDSQGVHDRDMLGQKGITDLANHPSDFVVTPIADNPKIKKFSLPKWDSKSLPCQPLKPGDLVDLPQAKFEEHLSAISSLLSQSDKSYTGPMATLHRNKLHTSSYLASLCRDGEIANAIFDSDFIAVMLKQIKSGFSADFKARLGYALSLLAGNATMISEDFNMTEVFTVLTEVIRDNFRNAKLKQHILPALGEFLFYAATQEENLGDSIPQWDVPGVTYTIITRCLHEGEDITVQHFAAKTIENVASTNGRHCSKFATNESAQLLWKLFTHCTVDAQKVTAISALSRLTSHSPTVFQHVIEKAGFKAVGSALSSSVSKIQQCLVTMFVLLLSTRPQMRRLVQERDLIAKGLHLFESQSMVIRGKAFLLVLTLVQSSPEALLLCCQSRLVMYIERNIKRGTPIKGESRENRDYLLQCQSMCVSAIVDAAPGILSDVLASLEAVQGRKHPSAGQAKQLRIHLPLLSIILHLVTSHAFRTHITNKEFLINVGLLLTHVITIDSGITSIGSAAGPNAAEDLINVVLSIAEAITQHPPILLDYHSVVTQHLLPPLAALMSSSNGDTRVLSFRMFADVASLYFDNQNVYSSSSNVEGVSASTKKLNEVISDHLLPQYHLILQDQDPLPAYGLKLLLSFLERSPDIVHTVIKQELLVTISQILQSHAGQLDRSMAQSVVGLLDCLVSAKDVDVSSLYNQGLIDGLVSLFVDVAESQNDENSPGSDSAAAMLIPLLDALNNTLKFVSREVRKALQSKTESATENSGQTQLAEKLLVESKPLVEMTGVLINFLCHEDPDVRDNACRCLYLMVELFGAIYEDALSVENMEYFAEALKTADVKKQKQLLRIIKRLLSSNGQPNDLKGDAQVLVDVLQQIINSSDSSNAESAAVPGLALEILAKFGLTK</sequence>
<dbReference type="Pfam" id="PF23606">
    <property type="entry name" value="HEAT_ULK4"/>
    <property type="match status" value="1"/>
</dbReference>
<name>A0ABN8P1E6_9CNID</name>
<organism evidence="3 4">
    <name type="scientific">Porites lobata</name>
    <dbReference type="NCBI Taxonomy" id="104759"/>
    <lineage>
        <taxon>Eukaryota</taxon>
        <taxon>Metazoa</taxon>
        <taxon>Cnidaria</taxon>
        <taxon>Anthozoa</taxon>
        <taxon>Hexacorallia</taxon>
        <taxon>Scleractinia</taxon>
        <taxon>Fungiina</taxon>
        <taxon>Poritidae</taxon>
        <taxon>Porites</taxon>
    </lineage>
</organism>
<dbReference type="CDD" id="cd14010">
    <property type="entry name" value="STKc_ULK4"/>
    <property type="match status" value="1"/>
</dbReference>
<dbReference type="SUPFAM" id="SSF48371">
    <property type="entry name" value="ARM repeat"/>
    <property type="match status" value="1"/>
</dbReference>
<feature type="domain" description="Protein kinase" evidence="2">
    <location>
        <begin position="4"/>
        <end position="283"/>
    </location>
</feature>
<dbReference type="PANTHER" id="PTHR46240:SF1">
    <property type="entry name" value="SERINE_THREONINE-PROTEIN KINASE ULK4"/>
    <property type="match status" value="1"/>
</dbReference>
<dbReference type="PANTHER" id="PTHR46240">
    <property type="entry name" value="SER/THR PROTEIN KINASE ULK4"/>
    <property type="match status" value="1"/>
</dbReference>
<comment type="caution">
    <text evidence="3">The sequence shown here is derived from an EMBL/GenBank/DDBJ whole genome shotgun (WGS) entry which is preliminary data.</text>
</comment>
<protein>
    <recommendedName>
        <fullName evidence="2">Protein kinase domain-containing protein</fullName>
    </recommendedName>
</protein>
<feature type="compositionally biased region" description="Basic and acidic residues" evidence="1">
    <location>
        <begin position="328"/>
        <end position="339"/>
    </location>
</feature>
<dbReference type="InterPro" id="IPR016024">
    <property type="entry name" value="ARM-type_fold"/>
</dbReference>
<dbReference type="Proteomes" id="UP001159405">
    <property type="component" value="Unassembled WGS sequence"/>
</dbReference>
<dbReference type="PROSITE" id="PS50011">
    <property type="entry name" value="PROTEIN_KINASE_DOM"/>
    <property type="match status" value="1"/>
</dbReference>
<dbReference type="InterPro" id="IPR000719">
    <property type="entry name" value="Prot_kinase_dom"/>
</dbReference>
<dbReference type="Pfam" id="PF00069">
    <property type="entry name" value="Pkinase"/>
    <property type="match status" value="1"/>
</dbReference>
<evidence type="ECO:0000256" key="1">
    <source>
        <dbReference type="SAM" id="MobiDB-lite"/>
    </source>
</evidence>
<feature type="compositionally biased region" description="Polar residues" evidence="1">
    <location>
        <begin position="293"/>
        <end position="302"/>
    </location>
</feature>
<gene>
    <name evidence="3" type="ORF">PLOB_00034487</name>
</gene>
<dbReference type="EMBL" id="CALNXK010000047">
    <property type="protein sequence ID" value="CAH3130238.1"/>
    <property type="molecule type" value="Genomic_DNA"/>
</dbReference>
<dbReference type="InterPro" id="IPR056981">
    <property type="entry name" value="HEAT_ULK4_RUNKEL"/>
</dbReference>
<dbReference type="Gene3D" id="1.10.510.10">
    <property type="entry name" value="Transferase(Phosphotransferase) domain 1"/>
    <property type="match status" value="1"/>
</dbReference>
<dbReference type="SUPFAM" id="SSF56112">
    <property type="entry name" value="Protein kinase-like (PK-like)"/>
    <property type="match status" value="1"/>
</dbReference>
<feature type="region of interest" description="Disordered" evidence="1">
    <location>
        <begin position="293"/>
        <end position="343"/>
    </location>
</feature>
<evidence type="ECO:0000313" key="4">
    <source>
        <dbReference type="Proteomes" id="UP001159405"/>
    </source>
</evidence>
<evidence type="ECO:0000259" key="2">
    <source>
        <dbReference type="PROSITE" id="PS50011"/>
    </source>
</evidence>
<evidence type="ECO:0000313" key="3">
    <source>
        <dbReference type="EMBL" id="CAH3130238.1"/>
    </source>
</evidence>
<proteinExistence type="predicted"/>
<feature type="region of interest" description="Disordered" evidence="1">
    <location>
        <begin position="380"/>
        <end position="453"/>
    </location>
</feature>
<reference evidence="3 4" key="1">
    <citation type="submission" date="2022-05" db="EMBL/GenBank/DDBJ databases">
        <authorList>
            <consortium name="Genoscope - CEA"/>
            <person name="William W."/>
        </authorList>
    </citation>
    <scope>NUCLEOTIDE SEQUENCE [LARGE SCALE GENOMIC DNA]</scope>
</reference>
<accession>A0ABN8P1E6</accession>
<feature type="compositionally biased region" description="Polar residues" evidence="1">
    <location>
        <begin position="439"/>
        <end position="453"/>
    </location>
</feature>
<dbReference type="Gene3D" id="1.25.10.10">
    <property type="entry name" value="Leucine-rich Repeat Variant"/>
    <property type="match status" value="2"/>
</dbReference>
<feature type="region of interest" description="Disordered" evidence="1">
    <location>
        <begin position="156"/>
        <end position="188"/>
    </location>
</feature>
<feature type="compositionally biased region" description="Polar residues" evidence="1">
    <location>
        <begin position="393"/>
        <end position="402"/>
    </location>
</feature>
<dbReference type="InterPro" id="IPR011989">
    <property type="entry name" value="ARM-like"/>
</dbReference>
<dbReference type="InterPro" id="IPR011009">
    <property type="entry name" value="Kinase-like_dom_sf"/>
</dbReference>
<keyword evidence="4" id="KW-1185">Reference proteome</keyword>